<dbReference type="EMBL" id="JXUW01000038">
    <property type="protein sequence ID" value="KJE75519.1"/>
    <property type="molecule type" value="Genomic_DNA"/>
</dbReference>
<dbReference type="Proteomes" id="UP000032336">
    <property type="component" value="Unassembled WGS sequence"/>
</dbReference>
<evidence type="ECO:0000313" key="3">
    <source>
        <dbReference type="Proteomes" id="UP000032336"/>
    </source>
</evidence>
<dbReference type="AlphaFoldDB" id="A0A0D8FRC4"/>
<name>A0A0D8FRC4_9ACTN</name>
<evidence type="ECO:0000256" key="1">
    <source>
        <dbReference type="SAM" id="MobiDB-lite"/>
    </source>
</evidence>
<accession>A0A0D8FRC4</accession>
<evidence type="ECO:0000313" key="2">
    <source>
        <dbReference type="EMBL" id="KJE75519.1"/>
    </source>
</evidence>
<dbReference type="STRING" id="1121877.FEAC_27590"/>
<organism evidence="2 3">
    <name type="scientific">Ferrimicrobium acidiphilum DSM 19497</name>
    <dbReference type="NCBI Taxonomy" id="1121877"/>
    <lineage>
        <taxon>Bacteria</taxon>
        <taxon>Bacillati</taxon>
        <taxon>Actinomycetota</taxon>
        <taxon>Acidimicrobiia</taxon>
        <taxon>Acidimicrobiales</taxon>
        <taxon>Acidimicrobiaceae</taxon>
        <taxon>Ferrimicrobium</taxon>
    </lineage>
</organism>
<feature type="region of interest" description="Disordered" evidence="1">
    <location>
        <begin position="22"/>
        <end position="54"/>
    </location>
</feature>
<protein>
    <submittedName>
        <fullName evidence="2">Uncharacterized protein</fullName>
    </submittedName>
</protein>
<proteinExistence type="predicted"/>
<comment type="caution">
    <text evidence="2">The sequence shown here is derived from an EMBL/GenBank/DDBJ whole genome shotgun (WGS) entry which is preliminary data.</text>
</comment>
<feature type="compositionally biased region" description="Basic and acidic residues" evidence="1">
    <location>
        <begin position="41"/>
        <end position="54"/>
    </location>
</feature>
<keyword evidence="3" id="KW-1185">Reference proteome</keyword>
<gene>
    <name evidence="2" type="ORF">FEAC_27590</name>
</gene>
<sequence>MVHTSIVELDARTYGAECMAVRPPGAGSSRSNGWGPSCSREVLDSSYGKDGERR</sequence>
<reference evidence="2 3" key="1">
    <citation type="submission" date="2015-01" db="EMBL/GenBank/DDBJ databases">
        <title>Draft genome of the acidophilic iron oxidizer Ferrimicrobium acidiphilum strain T23.</title>
        <authorList>
            <person name="Poehlein A."/>
            <person name="Eisen S."/>
            <person name="Schloemann M."/>
            <person name="Johnson B.D."/>
            <person name="Daniel R."/>
            <person name="Muehling M."/>
        </authorList>
    </citation>
    <scope>NUCLEOTIDE SEQUENCE [LARGE SCALE GENOMIC DNA]</scope>
    <source>
        <strain evidence="2 3">T23</strain>
    </source>
</reference>